<dbReference type="EMBL" id="VOBR01000001">
    <property type="protein sequence ID" value="TWP54195.1"/>
    <property type="molecule type" value="Genomic_DNA"/>
</dbReference>
<protein>
    <recommendedName>
        <fullName evidence="4">Integral membrane protein</fullName>
    </recommendedName>
</protein>
<dbReference type="Proteomes" id="UP000316639">
    <property type="component" value="Unassembled WGS sequence"/>
</dbReference>
<reference evidence="2 3" key="1">
    <citation type="submission" date="2019-07" db="EMBL/GenBank/DDBJ databases">
        <title>Lentzea xizangensis sp. nov., isolated from Qinghai-Tibetan Plateau Soils.</title>
        <authorList>
            <person name="Huang J."/>
        </authorList>
    </citation>
    <scope>NUCLEOTIDE SEQUENCE [LARGE SCALE GENOMIC DNA]</scope>
    <source>
        <strain evidence="2 3">FXJ1.1311</strain>
    </source>
</reference>
<comment type="caution">
    <text evidence="2">The sequence shown here is derived from an EMBL/GenBank/DDBJ whole genome shotgun (WGS) entry which is preliminary data.</text>
</comment>
<evidence type="ECO:0008006" key="4">
    <source>
        <dbReference type="Google" id="ProtNLM"/>
    </source>
</evidence>
<gene>
    <name evidence="2" type="ORF">FKR81_01130</name>
</gene>
<feature type="transmembrane region" description="Helical" evidence="1">
    <location>
        <begin position="63"/>
        <end position="82"/>
    </location>
</feature>
<dbReference type="AlphaFoldDB" id="A0A563F2K9"/>
<organism evidence="2 3">
    <name type="scientific">Lentzea tibetensis</name>
    <dbReference type="NCBI Taxonomy" id="2591470"/>
    <lineage>
        <taxon>Bacteria</taxon>
        <taxon>Bacillati</taxon>
        <taxon>Actinomycetota</taxon>
        <taxon>Actinomycetes</taxon>
        <taxon>Pseudonocardiales</taxon>
        <taxon>Pseudonocardiaceae</taxon>
        <taxon>Lentzea</taxon>
    </lineage>
</organism>
<evidence type="ECO:0000313" key="3">
    <source>
        <dbReference type="Proteomes" id="UP000316639"/>
    </source>
</evidence>
<evidence type="ECO:0000313" key="2">
    <source>
        <dbReference type="EMBL" id="TWP54195.1"/>
    </source>
</evidence>
<feature type="transmembrane region" description="Helical" evidence="1">
    <location>
        <begin position="88"/>
        <end position="109"/>
    </location>
</feature>
<proteinExistence type="predicted"/>
<dbReference type="OrthoDB" id="3542800at2"/>
<keyword evidence="1" id="KW-0812">Transmembrane</keyword>
<accession>A0A563F2K9</accession>
<evidence type="ECO:0000256" key="1">
    <source>
        <dbReference type="SAM" id="Phobius"/>
    </source>
</evidence>
<dbReference type="RefSeq" id="WP_146348978.1">
    <property type="nucleotide sequence ID" value="NZ_VOBR01000001.1"/>
</dbReference>
<keyword evidence="3" id="KW-1185">Reference proteome</keyword>
<sequence length="117" mass="11897">MKRTPVFTAGLTICGLLGLFDVVSIGGAGEDGPPLGIVVAAAALGVLTLVGVVMAWRGKRFGVATVVVSRVLAALLNLPVYFLDAPTWVLALVTALLVLTVVGVAMLTVRSDSPAVV</sequence>
<name>A0A563F2K9_9PSEU</name>
<feature type="transmembrane region" description="Helical" evidence="1">
    <location>
        <begin position="34"/>
        <end position="56"/>
    </location>
</feature>
<keyword evidence="1" id="KW-1133">Transmembrane helix</keyword>
<keyword evidence="1" id="KW-0472">Membrane</keyword>